<dbReference type="PANTHER" id="PTHR13789">
    <property type="entry name" value="MONOOXYGENASE"/>
    <property type="match status" value="1"/>
</dbReference>
<dbReference type="RefSeq" id="WP_189826647.1">
    <property type="nucleotide sequence ID" value="NZ_BMVC01000016.1"/>
</dbReference>
<dbReference type="PANTHER" id="PTHR13789:SF318">
    <property type="entry name" value="GERANYLGERANYL DIPHOSPHATE REDUCTASE"/>
    <property type="match status" value="1"/>
</dbReference>
<reference evidence="7" key="1">
    <citation type="journal article" date="2014" name="Int. J. Syst. Evol. Microbiol.">
        <title>Complete genome sequence of Corynebacterium casei LMG S-19264T (=DSM 44701T), isolated from a smear-ripened cheese.</title>
        <authorList>
            <consortium name="US DOE Joint Genome Institute (JGI-PGF)"/>
            <person name="Walter F."/>
            <person name="Albersmeier A."/>
            <person name="Kalinowski J."/>
            <person name="Ruckert C."/>
        </authorList>
    </citation>
    <scope>NUCLEOTIDE SEQUENCE</scope>
    <source>
        <strain evidence="7">JCM 4637</strain>
    </source>
</reference>
<evidence type="ECO:0000313" key="8">
    <source>
        <dbReference type="Proteomes" id="UP000638353"/>
    </source>
</evidence>
<dbReference type="Pfam" id="PF01494">
    <property type="entry name" value="FAD_binding_3"/>
    <property type="match status" value="1"/>
</dbReference>
<evidence type="ECO:0000256" key="5">
    <source>
        <dbReference type="ARBA" id="ARBA00023033"/>
    </source>
</evidence>
<evidence type="ECO:0000256" key="4">
    <source>
        <dbReference type="ARBA" id="ARBA00023002"/>
    </source>
</evidence>
<dbReference type="EMBL" id="BMVC01000016">
    <property type="protein sequence ID" value="GHD10892.1"/>
    <property type="molecule type" value="Genomic_DNA"/>
</dbReference>
<evidence type="ECO:0000259" key="6">
    <source>
        <dbReference type="Pfam" id="PF01494"/>
    </source>
</evidence>
<dbReference type="SUPFAM" id="SSF51905">
    <property type="entry name" value="FAD/NAD(P)-binding domain"/>
    <property type="match status" value="1"/>
</dbReference>
<gene>
    <name evidence="7" type="ORF">GCM10010334_66630</name>
</gene>
<feature type="domain" description="FAD-binding" evidence="6">
    <location>
        <begin position="2"/>
        <end position="342"/>
    </location>
</feature>
<keyword evidence="4" id="KW-0560">Oxidoreductase</keyword>
<keyword evidence="5 7" id="KW-0503">Monooxygenase</keyword>
<evidence type="ECO:0000256" key="3">
    <source>
        <dbReference type="ARBA" id="ARBA00022827"/>
    </source>
</evidence>
<evidence type="ECO:0000256" key="2">
    <source>
        <dbReference type="ARBA" id="ARBA00022630"/>
    </source>
</evidence>
<keyword evidence="3" id="KW-0274">FAD</keyword>
<reference evidence="7" key="2">
    <citation type="submission" date="2020-09" db="EMBL/GenBank/DDBJ databases">
        <authorList>
            <person name="Sun Q."/>
            <person name="Ohkuma M."/>
        </authorList>
    </citation>
    <scope>NUCLEOTIDE SEQUENCE</scope>
    <source>
        <strain evidence="7">JCM 4637</strain>
    </source>
</reference>
<dbReference type="InterPro" id="IPR002938">
    <property type="entry name" value="FAD-bd"/>
</dbReference>
<proteinExistence type="predicted"/>
<evidence type="ECO:0000256" key="1">
    <source>
        <dbReference type="ARBA" id="ARBA00001974"/>
    </source>
</evidence>
<comment type="cofactor">
    <cofactor evidence="1">
        <name>FAD</name>
        <dbReference type="ChEBI" id="CHEBI:57692"/>
    </cofactor>
</comment>
<protein>
    <submittedName>
        <fullName evidence="7">Monooxygenase (salicylate/ hydroxybenzoate hydroxylase)</fullName>
    </submittedName>
</protein>
<dbReference type="GO" id="GO:0004497">
    <property type="term" value="F:monooxygenase activity"/>
    <property type="evidence" value="ECO:0007669"/>
    <property type="project" value="UniProtKB-KW"/>
</dbReference>
<dbReference type="Proteomes" id="UP000638353">
    <property type="component" value="Unassembled WGS sequence"/>
</dbReference>
<dbReference type="SUPFAM" id="SSF54373">
    <property type="entry name" value="FAD-linked reductases, C-terminal domain"/>
    <property type="match status" value="1"/>
</dbReference>
<name>A0A919CDG7_9ACTN</name>
<evidence type="ECO:0000313" key="7">
    <source>
        <dbReference type="EMBL" id="GHD10892.1"/>
    </source>
</evidence>
<dbReference type="GO" id="GO:0071949">
    <property type="term" value="F:FAD binding"/>
    <property type="evidence" value="ECO:0007669"/>
    <property type="project" value="InterPro"/>
</dbReference>
<dbReference type="InterPro" id="IPR036188">
    <property type="entry name" value="FAD/NAD-bd_sf"/>
</dbReference>
<dbReference type="AlphaFoldDB" id="A0A919CDG7"/>
<dbReference type="Gene3D" id="3.50.50.60">
    <property type="entry name" value="FAD/NAD(P)-binding domain"/>
    <property type="match status" value="1"/>
</dbReference>
<comment type="caution">
    <text evidence="7">The sequence shown here is derived from an EMBL/GenBank/DDBJ whole genome shotgun (WGS) entry which is preliminary data.</text>
</comment>
<accession>A0A919CDG7</accession>
<sequence>MTHLLVAGGGIGGLAVALGQAQNGHRVTVLEGRAEFTEIGAGIQLAPNAFHALHTLGVRDDVTARADIMDELRLMDATTGARIAAMSLGGAYRARFGNPYAVVHRADLHRALLDACRRAGVELLGGQQVTGYRQSGGEVTATTAAGRDFRGQALIGADGLRSAVRAQLVGDGAPRISGHTIHRSVIPMSEVPERLRTRAVTLWAGPGLHFVHYPIGGGELLNLAVTRDDGARHELTGVPADRDRVLADFAELADGARDLLELGSQWRTWVLCDRDPVETWVDGRVALAGDAAHPMLQYAAQGACMALEDAVVLGSLLQCDADDVPQHLEKYNGARRERTARTTLTARWMGSELYHPAGEHAARRNAMLASLSGEGLHDAVSWLHGATDFSNT</sequence>
<dbReference type="PRINTS" id="PR00420">
    <property type="entry name" value="RNGMNOXGNASE"/>
</dbReference>
<dbReference type="InterPro" id="IPR050493">
    <property type="entry name" value="FAD-dep_Monooxygenase_BioMet"/>
</dbReference>
<organism evidence="7 8">
    <name type="scientific">Streptomyces finlayi</name>
    <dbReference type="NCBI Taxonomy" id="67296"/>
    <lineage>
        <taxon>Bacteria</taxon>
        <taxon>Bacillati</taxon>
        <taxon>Actinomycetota</taxon>
        <taxon>Actinomycetes</taxon>
        <taxon>Kitasatosporales</taxon>
        <taxon>Streptomycetaceae</taxon>
        <taxon>Streptomyces</taxon>
    </lineage>
</organism>
<keyword evidence="2" id="KW-0285">Flavoprotein</keyword>